<evidence type="ECO:0000313" key="2">
    <source>
        <dbReference type="Proteomes" id="UP001576780"/>
    </source>
</evidence>
<evidence type="ECO:0000313" key="1">
    <source>
        <dbReference type="EMBL" id="MFB2836528.1"/>
    </source>
</evidence>
<dbReference type="Proteomes" id="UP001576780">
    <property type="component" value="Unassembled WGS sequence"/>
</dbReference>
<proteinExistence type="predicted"/>
<keyword evidence="2" id="KW-1185">Reference proteome</keyword>
<sequence>MSLESFAERLQWSLILALAWKELDILKDLRKNPKETIIQIAEGKDGKYGRVVDDRTEDAAKAIKKQAEADPEDDYTGYLPIPQPRGLNKLNVEELEELLENGITGILKCNKNADLWAKALHKAWQDDLLIDIRRDPLNHLPFVDELLNTEYGIFPIPDPPESLRELSFENLEGLFSDEDNMSHLGGIFLFGS</sequence>
<organism evidence="1 2">
    <name type="scientific">Floridaenema evergladense BLCC-F167</name>
    <dbReference type="NCBI Taxonomy" id="3153639"/>
    <lineage>
        <taxon>Bacteria</taxon>
        <taxon>Bacillati</taxon>
        <taxon>Cyanobacteriota</taxon>
        <taxon>Cyanophyceae</taxon>
        <taxon>Oscillatoriophycideae</taxon>
        <taxon>Aerosakkonematales</taxon>
        <taxon>Aerosakkonemataceae</taxon>
        <taxon>Floridanema</taxon>
        <taxon>Floridanema evergladense</taxon>
    </lineage>
</organism>
<reference evidence="1 2" key="1">
    <citation type="submission" date="2024-09" db="EMBL/GenBank/DDBJ databases">
        <title>Floridaenema gen nov. (Aerosakkonemataceae, Aerosakkonematales ord. nov., Cyanobacteria) from benthic tropical and subtropical fresh waters, with the description of four new species.</title>
        <authorList>
            <person name="Moretto J.A."/>
            <person name="Berthold D.E."/>
            <person name="Lefler F.W."/>
            <person name="Huang I.-S."/>
            <person name="Laughinghouse H. IV."/>
        </authorList>
    </citation>
    <scope>NUCLEOTIDE SEQUENCE [LARGE SCALE GENOMIC DNA]</scope>
    <source>
        <strain evidence="1 2">BLCC-F167</strain>
    </source>
</reference>
<accession>A0ABV4WN54</accession>
<comment type="caution">
    <text evidence="1">The sequence shown here is derived from an EMBL/GenBank/DDBJ whole genome shotgun (WGS) entry which is preliminary data.</text>
</comment>
<gene>
    <name evidence="1" type="ORF">ACE1CA_18505</name>
</gene>
<protein>
    <submittedName>
        <fullName evidence="1">Uncharacterized protein</fullName>
    </submittedName>
</protein>
<dbReference type="EMBL" id="JBHFNT010000158">
    <property type="protein sequence ID" value="MFB2836528.1"/>
    <property type="molecule type" value="Genomic_DNA"/>
</dbReference>
<name>A0ABV4WN54_9CYAN</name>
<dbReference type="RefSeq" id="WP_413278909.1">
    <property type="nucleotide sequence ID" value="NZ_JBHFNT010000158.1"/>
</dbReference>